<dbReference type="PANTHER" id="PTHR48043:SF159">
    <property type="entry name" value="EG:EG0003.4 PROTEIN-RELATED"/>
    <property type="match status" value="1"/>
</dbReference>
<dbReference type="Gene3D" id="3.40.50.2000">
    <property type="entry name" value="Glycogen Phosphorylase B"/>
    <property type="match status" value="1"/>
</dbReference>
<keyword evidence="5" id="KW-0812">Transmembrane</keyword>
<dbReference type="InterPro" id="IPR050271">
    <property type="entry name" value="UDP-glycosyltransferase"/>
</dbReference>
<dbReference type="GO" id="GO:0016020">
    <property type="term" value="C:membrane"/>
    <property type="evidence" value="ECO:0007669"/>
    <property type="project" value="UniProtKB-SubCell"/>
</dbReference>
<keyword evidence="5" id="KW-0472">Membrane</keyword>
<dbReference type="GO" id="GO:0015020">
    <property type="term" value="F:glucuronosyltransferase activity"/>
    <property type="evidence" value="ECO:0007669"/>
    <property type="project" value="UniProtKB-EC"/>
</dbReference>
<evidence type="ECO:0000256" key="3">
    <source>
        <dbReference type="ARBA" id="ARBA00022679"/>
    </source>
</evidence>
<dbReference type="InterPro" id="IPR035595">
    <property type="entry name" value="UDP_glycos_trans_CS"/>
</dbReference>
<dbReference type="PROSITE" id="PS00375">
    <property type="entry name" value="UDPGT"/>
    <property type="match status" value="1"/>
</dbReference>
<evidence type="ECO:0000256" key="5">
    <source>
        <dbReference type="RuleBase" id="RU362059"/>
    </source>
</evidence>
<evidence type="ECO:0000256" key="2">
    <source>
        <dbReference type="ARBA" id="ARBA00022676"/>
    </source>
</evidence>
<evidence type="ECO:0000256" key="1">
    <source>
        <dbReference type="ARBA" id="ARBA00009995"/>
    </source>
</evidence>
<evidence type="ECO:0000256" key="4">
    <source>
        <dbReference type="RuleBase" id="RU003718"/>
    </source>
</evidence>
<dbReference type="Pfam" id="PF00201">
    <property type="entry name" value="UDPGT"/>
    <property type="match status" value="1"/>
</dbReference>
<comment type="caution">
    <text evidence="6">The sequence shown here is derived from an EMBL/GenBank/DDBJ whole genome shotgun (WGS) entry which is preliminary data.</text>
</comment>
<name>A0AAN9VMI1_9ORTH</name>
<dbReference type="EMBL" id="JAZDUA010000349">
    <property type="protein sequence ID" value="KAK7794058.1"/>
    <property type="molecule type" value="Genomic_DNA"/>
</dbReference>
<dbReference type="InterPro" id="IPR002213">
    <property type="entry name" value="UDP_glucos_trans"/>
</dbReference>
<evidence type="ECO:0000313" key="6">
    <source>
        <dbReference type="EMBL" id="KAK7794058.1"/>
    </source>
</evidence>
<protein>
    <recommendedName>
        <fullName evidence="5">UDP-glucuronosyltransferase</fullName>
        <ecNumber evidence="5">2.4.1.17</ecNumber>
    </recommendedName>
</protein>
<accession>A0AAN9VMI1</accession>
<comment type="catalytic activity">
    <reaction evidence="5">
        <text>glucuronate acceptor + UDP-alpha-D-glucuronate = acceptor beta-D-glucuronoside + UDP + H(+)</text>
        <dbReference type="Rhea" id="RHEA:21032"/>
        <dbReference type="ChEBI" id="CHEBI:15378"/>
        <dbReference type="ChEBI" id="CHEBI:58052"/>
        <dbReference type="ChEBI" id="CHEBI:58223"/>
        <dbReference type="ChEBI" id="CHEBI:132367"/>
        <dbReference type="ChEBI" id="CHEBI:132368"/>
        <dbReference type="EC" id="2.4.1.17"/>
    </reaction>
</comment>
<dbReference type="CDD" id="cd03784">
    <property type="entry name" value="GT1_Gtf-like"/>
    <property type="match status" value="1"/>
</dbReference>
<dbReference type="EC" id="2.4.1.17" evidence="5"/>
<keyword evidence="7" id="KW-1185">Reference proteome</keyword>
<feature type="transmembrane region" description="Helical" evidence="5">
    <location>
        <begin position="480"/>
        <end position="503"/>
    </location>
</feature>
<evidence type="ECO:0000313" key="7">
    <source>
        <dbReference type="Proteomes" id="UP001378592"/>
    </source>
</evidence>
<proteinExistence type="inferred from homology"/>
<comment type="similarity">
    <text evidence="1 4">Belongs to the UDP-glycosyltransferase family.</text>
</comment>
<dbReference type="FunFam" id="3.40.50.2000:FF:000050">
    <property type="entry name" value="UDP-glucuronosyltransferase"/>
    <property type="match status" value="1"/>
</dbReference>
<keyword evidence="5" id="KW-1133">Transmembrane helix</keyword>
<dbReference type="SUPFAM" id="SSF53756">
    <property type="entry name" value="UDP-Glycosyltransferase/glycogen phosphorylase"/>
    <property type="match status" value="1"/>
</dbReference>
<dbReference type="PANTHER" id="PTHR48043">
    <property type="entry name" value="EG:EG0003.4 PROTEIN-RELATED"/>
    <property type="match status" value="1"/>
</dbReference>
<sequence>MSSPKMIQYFPTEIFFILSALLVTNVYAANILALVVTPSPSHHIWNRALTLELAHRGHHVTVVTPDPEKQKYPNYTEIIIEGMYEEVIENYDYTAMSKESILQNYASIFQWGTDGCEKGLQSKGAKQLLELVGKQSFDLIIVEAVVDECFHAFVPLFGSPPVIAITAYSLPPWAAEMTGSPNTPSYINVGNLPYPQHLTFIQRTINFIVHSFVKAYRRLIHLPKQHEIAQKYLGKNIPPIEDIEKNISIILSNIHYSYDYTRPLTPSLIPIGGMHVKPAKQLPKELQEYLDDAPEGVILFSLGSNVRSDKLDGGKRKILLEALAQLKQKVLWKWESDSLPDQPKNVKIAKWLPQNDILGHPNTRLFITHGGLLSTQEAMYHGVPVVGIPFLADQFINLQRNVVRGVAEKLDISNITPNEVLSTLTKVLYDPSYKERMKVLSNQFRDRPDTPLNTAVWWTEYVIRNKGADHLRSAALELSWYQYFLLDVITVLSVGFLILFMIIVKLLKLLKRICLTSWKETNKQKRN</sequence>
<dbReference type="AlphaFoldDB" id="A0AAN9VMI1"/>
<reference evidence="6 7" key="1">
    <citation type="submission" date="2024-03" db="EMBL/GenBank/DDBJ databases">
        <title>The genome assembly and annotation of the cricket Gryllus longicercus Weissman &amp; Gray.</title>
        <authorList>
            <person name="Szrajer S."/>
            <person name="Gray D."/>
            <person name="Ylla G."/>
        </authorList>
    </citation>
    <scope>NUCLEOTIDE SEQUENCE [LARGE SCALE GENOMIC DNA]</scope>
    <source>
        <strain evidence="6">DAG 2021-001</strain>
        <tissue evidence="6">Whole body minus gut</tissue>
    </source>
</reference>
<keyword evidence="2 4" id="KW-0328">Glycosyltransferase</keyword>
<comment type="subcellular location">
    <subcellularLocation>
        <location evidence="5">Membrane</location>
        <topology evidence="5">Single-pass membrane protein</topology>
    </subcellularLocation>
</comment>
<gene>
    <name evidence="6" type="ORF">R5R35_001314</name>
</gene>
<dbReference type="Proteomes" id="UP001378592">
    <property type="component" value="Unassembled WGS sequence"/>
</dbReference>
<keyword evidence="3 4" id="KW-0808">Transferase</keyword>
<organism evidence="6 7">
    <name type="scientific">Gryllus longicercus</name>
    <dbReference type="NCBI Taxonomy" id="2509291"/>
    <lineage>
        <taxon>Eukaryota</taxon>
        <taxon>Metazoa</taxon>
        <taxon>Ecdysozoa</taxon>
        <taxon>Arthropoda</taxon>
        <taxon>Hexapoda</taxon>
        <taxon>Insecta</taxon>
        <taxon>Pterygota</taxon>
        <taxon>Neoptera</taxon>
        <taxon>Polyneoptera</taxon>
        <taxon>Orthoptera</taxon>
        <taxon>Ensifera</taxon>
        <taxon>Gryllidea</taxon>
        <taxon>Grylloidea</taxon>
        <taxon>Gryllidae</taxon>
        <taxon>Gryllinae</taxon>
        <taxon>Gryllus</taxon>
    </lineage>
</organism>